<accession>A0A2T8IEZ3</accession>
<gene>
    <name evidence="1" type="ORF">PAHAL_6G023200</name>
</gene>
<proteinExistence type="predicted"/>
<organism evidence="1">
    <name type="scientific">Panicum hallii</name>
    <dbReference type="NCBI Taxonomy" id="206008"/>
    <lineage>
        <taxon>Eukaryota</taxon>
        <taxon>Viridiplantae</taxon>
        <taxon>Streptophyta</taxon>
        <taxon>Embryophyta</taxon>
        <taxon>Tracheophyta</taxon>
        <taxon>Spermatophyta</taxon>
        <taxon>Magnoliopsida</taxon>
        <taxon>Liliopsida</taxon>
        <taxon>Poales</taxon>
        <taxon>Poaceae</taxon>
        <taxon>PACMAD clade</taxon>
        <taxon>Panicoideae</taxon>
        <taxon>Panicodae</taxon>
        <taxon>Paniceae</taxon>
        <taxon>Panicinae</taxon>
        <taxon>Panicum</taxon>
        <taxon>Panicum sect. Panicum</taxon>
    </lineage>
</organism>
<dbReference type="Proteomes" id="UP000243499">
    <property type="component" value="Chromosome 6"/>
</dbReference>
<evidence type="ECO:0000313" key="1">
    <source>
        <dbReference type="EMBL" id="PVH36218.1"/>
    </source>
</evidence>
<dbReference type="Gramene" id="PVH36218">
    <property type="protein sequence ID" value="PVH36218"/>
    <property type="gene ID" value="PAHAL_6G023200"/>
</dbReference>
<dbReference type="AlphaFoldDB" id="A0A2T8IEZ3"/>
<dbReference type="EMBL" id="CM008051">
    <property type="protein sequence ID" value="PVH36218.1"/>
    <property type="molecule type" value="Genomic_DNA"/>
</dbReference>
<sequence>MCILNNLYTKQYQSTFRGAKSSPPILLATPSEGKVAASTFDICICISCSQSIQQVHC</sequence>
<reference evidence="1" key="1">
    <citation type="submission" date="2018-04" db="EMBL/GenBank/DDBJ databases">
        <title>WGS assembly of Panicum hallii.</title>
        <authorList>
            <person name="Lovell J."/>
            <person name="Jenkins J."/>
            <person name="Lowry D."/>
            <person name="Mamidi S."/>
            <person name="Sreedasyam A."/>
            <person name="Weng X."/>
            <person name="Barry K."/>
            <person name="Bonette J."/>
            <person name="Campitelli B."/>
            <person name="Daum C."/>
            <person name="Gordon S."/>
            <person name="Gould B."/>
            <person name="Lipzen A."/>
            <person name="Macqueen A."/>
            <person name="Palacio-Mejia J."/>
            <person name="Plott C."/>
            <person name="Shakirov E."/>
            <person name="Shu S."/>
            <person name="Yoshinaga Y."/>
            <person name="Zane M."/>
            <person name="Rokhsar D."/>
            <person name="Grimwood J."/>
            <person name="Schmutz J."/>
            <person name="Juenger T."/>
        </authorList>
    </citation>
    <scope>NUCLEOTIDE SEQUENCE [LARGE SCALE GENOMIC DNA]</scope>
    <source>
        <strain evidence="1">FIL2</strain>
    </source>
</reference>
<name>A0A2T8IEZ3_9POAL</name>
<protein>
    <submittedName>
        <fullName evidence="1">Uncharacterized protein</fullName>
    </submittedName>
</protein>